<reference evidence="1" key="1">
    <citation type="submission" date="2016-10" db="EMBL/GenBank/DDBJ databases">
        <authorList>
            <person name="de Groot N.N."/>
        </authorList>
    </citation>
    <scope>NUCLEOTIDE SEQUENCE</scope>
</reference>
<dbReference type="EMBL" id="FPHB01000038">
    <property type="protein sequence ID" value="SFV56942.1"/>
    <property type="molecule type" value="Genomic_DNA"/>
</dbReference>
<dbReference type="AlphaFoldDB" id="A0A1W1BU10"/>
<protein>
    <submittedName>
        <fullName evidence="1">Uncharacterized protein</fullName>
    </submittedName>
</protein>
<evidence type="ECO:0000313" key="1">
    <source>
        <dbReference type="EMBL" id="SFV56942.1"/>
    </source>
</evidence>
<gene>
    <name evidence="1" type="ORF">MNB_SM-7-460</name>
</gene>
<accession>A0A1W1BU10</accession>
<name>A0A1W1BU10_9ZZZZ</name>
<proteinExistence type="predicted"/>
<sequence length="61" mass="7013">MDEVKTAFNTGKSIICENRIIRKGAQFVTIKKSNGWRLEGENFVSLAYLRPFFSARCIVEE</sequence>
<organism evidence="1">
    <name type="scientific">hydrothermal vent metagenome</name>
    <dbReference type="NCBI Taxonomy" id="652676"/>
    <lineage>
        <taxon>unclassified sequences</taxon>
        <taxon>metagenomes</taxon>
        <taxon>ecological metagenomes</taxon>
    </lineage>
</organism>